<dbReference type="EMBL" id="CP040626">
    <property type="protein sequence ID" value="QMW90577.1"/>
    <property type="molecule type" value="Genomic_DNA"/>
</dbReference>
<gene>
    <name evidence="1" type="ORF">FF104_06280</name>
</gene>
<protein>
    <submittedName>
        <fullName evidence="1">Uncharacterized protein</fullName>
    </submittedName>
</protein>
<organism evidence="1 2">
    <name type="scientific">Clostridium butyricum</name>
    <dbReference type="NCBI Taxonomy" id="1492"/>
    <lineage>
        <taxon>Bacteria</taxon>
        <taxon>Bacillati</taxon>
        <taxon>Bacillota</taxon>
        <taxon>Clostridia</taxon>
        <taxon>Eubacteriales</taxon>
        <taxon>Clostridiaceae</taxon>
        <taxon>Clostridium</taxon>
    </lineage>
</organism>
<evidence type="ECO:0000313" key="1">
    <source>
        <dbReference type="EMBL" id="QMW90577.1"/>
    </source>
</evidence>
<dbReference type="Proteomes" id="UP000515243">
    <property type="component" value="Chromosome 1"/>
</dbReference>
<accession>A0AAP9RE43</accession>
<dbReference type="AlphaFoldDB" id="A0AAP9RE43"/>
<dbReference type="GeneID" id="92943757"/>
<proteinExistence type="predicted"/>
<evidence type="ECO:0000313" key="2">
    <source>
        <dbReference type="Proteomes" id="UP000515243"/>
    </source>
</evidence>
<dbReference type="InterPro" id="IPR008983">
    <property type="entry name" value="Tumour_necrosis_fac-like_dom"/>
</dbReference>
<sequence>MAKLPDFITAENELDGQEHVYIAQGGKTRKTLLQKIKEFVIGTNTMGTTATDVTGAIAEHTSHLNDIVKYPKMQYTSNITTTILKSVLGGSVNWTSPQWNVKKYDTNYFIENDNTLITIKQSGLYMINLAIHIPVTNANVSIKLIKNYGDTGAEEIAYENKGASNNSTRINLYTICYINQNETLKALIYHEGQSDVNLVCGYGFPMISVTKVGEIG</sequence>
<dbReference type="Gene3D" id="2.60.120.40">
    <property type="match status" value="1"/>
</dbReference>
<reference evidence="1 2" key="1">
    <citation type="submission" date="2019-05" db="EMBL/GenBank/DDBJ databases">
        <authorList>
            <person name="Schori C."/>
            <person name="Ahrens C."/>
        </authorList>
    </citation>
    <scope>NUCLEOTIDE SEQUENCE [LARGE SCALE GENOMIC DNA]</scope>
    <source>
        <strain evidence="1 2">DSM 10702</strain>
    </source>
</reference>
<name>A0AAP9RE43_CLOBU</name>
<dbReference type="RefSeq" id="WP_141912213.1">
    <property type="nucleotide sequence ID" value="NZ_AP019716.1"/>
</dbReference>